<dbReference type="PANTHER" id="PTHR23525:SF1">
    <property type="entry name" value="NODULIN-LIKE DOMAIN-CONTAINING PROTEIN"/>
    <property type="match status" value="1"/>
</dbReference>
<dbReference type="GO" id="GO:0022857">
    <property type="term" value="F:transmembrane transporter activity"/>
    <property type="evidence" value="ECO:0007669"/>
    <property type="project" value="InterPro"/>
</dbReference>
<proteinExistence type="predicted"/>
<feature type="transmembrane region" description="Helical" evidence="4">
    <location>
        <begin position="12"/>
        <end position="33"/>
    </location>
</feature>
<reference evidence="6 7" key="1">
    <citation type="submission" date="2011-01" db="EMBL/GenBank/DDBJ databases">
        <title>Whole genome sequence of Caldisericum exile AZM16c01.</title>
        <authorList>
            <person name="Narita-Yamada S."/>
            <person name="Kawakoshi A."/>
            <person name="Nakamura S."/>
            <person name="Sasagawa M."/>
            <person name="Fukada J."/>
            <person name="Sekine M."/>
            <person name="Kato Y."/>
            <person name="Fukai R."/>
            <person name="Sasaki K."/>
            <person name="Hanamaki A."/>
            <person name="Narita H."/>
            <person name="Konno Y."/>
            <person name="Mori K."/>
            <person name="Yamazaki S."/>
            <person name="Suzuki K."/>
            <person name="Fujita N."/>
        </authorList>
    </citation>
    <scope>NUCLEOTIDE SEQUENCE [LARGE SCALE GENOMIC DNA]</scope>
    <source>
        <strain evidence="7">DSM 21853 / NBRC 104410 / AZM16c01</strain>
    </source>
</reference>
<feature type="transmembrane region" description="Helical" evidence="4">
    <location>
        <begin position="101"/>
        <end position="123"/>
    </location>
</feature>
<dbReference type="Pfam" id="PF07690">
    <property type="entry name" value="MFS_1"/>
    <property type="match status" value="1"/>
</dbReference>
<keyword evidence="1 4" id="KW-0812">Transmembrane</keyword>
<dbReference type="OrthoDB" id="9810492at2"/>
<dbReference type="KEGG" id="cex:CSE_07450"/>
<accession>A0A7U6JEM1</accession>
<dbReference type="PANTHER" id="PTHR23525">
    <property type="entry name" value="TRANSPORTER, PUTATIVE-RELATED"/>
    <property type="match status" value="1"/>
</dbReference>
<dbReference type="InterPro" id="IPR036259">
    <property type="entry name" value="MFS_trans_sf"/>
</dbReference>
<name>A0A7U6JEM1_CALEA</name>
<dbReference type="InterPro" id="IPR011701">
    <property type="entry name" value="MFS"/>
</dbReference>
<evidence type="ECO:0000256" key="2">
    <source>
        <dbReference type="ARBA" id="ARBA00022989"/>
    </source>
</evidence>
<evidence type="ECO:0000313" key="7">
    <source>
        <dbReference type="Proteomes" id="UP000004793"/>
    </source>
</evidence>
<keyword evidence="3 4" id="KW-0472">Membrane</keyword>
<feature type="transmembrane region" description="Helical" evidence="4">
    <location>
        <begin position="53"/>
        <end position="71"/>
    </location>
</feature>
<evidence type="ECO:0000259" key="5">
    <source>
        <dbReference type="PROSITE" id="PS50850"/>
    </source>
</evidence>
<evidence type="ECO:0000256" key="4">
    <source>
        <dbReference type="SAM" id="Phobius"/>
    </source>
</evidence>
<keyword evidence="7" id="KW-1185">Reference proteome</keyword>
<feature type="transmembrane region" description="Helical" evidence="4">
    <location>
        <begin position="169"/>
        <end position="188"/>
    </location>
</feature>
<feature type="transmembrane region" description="Helical" evidence="4">
    <location>
        <begin position="352"/>
        <end position="369"/>
    </location>
</feature>
<feature type="transmembrane region" description="Helical" evidence="4">
    <location>
        <begin position="311"/>
        <end position="331"/>
    </location>
</feature>
<dbReference type="InterPro" id="IPR020846">
    <property type="entry name" value="MFS_dom"/>
</dbReference>
<sequence length="403" mass="44950">MIRKVLLENKNARCYILASFIISIGTGIFFLTLNLYLKSLGVKNEFIGFINGIYYLGIAVLALLSGLISNIAGHKRSFAIGTMLQFLGEIGMVLSKNGFALIIFIFLIGFGSSLFLVNEAPFLSRNSTSYEQTHLFGLSFGSVVLGNFIGEILGSFLPKILNGDQAFALRSAIIIAATLTILGLLFIIRIDEEWVIEESESIISKIKDPLIKLFNYKKNFKIIGIFAISEFLMGIGAGVMVPFFNLYFIEYQGIGYEKLGIIFGAQSILIALASFFIPYVVKKFKKFYSVITLESLSLPFIILLLSKNKTLSIISYLLRGIFINASIPVYTSYYMDLMEDEIKAIASSVKEISWNLAWFIGSLLFAFMGGDYKSAIVTFFLFYTLGILSFSFLTKKNAKIMIL</sequence>
<keyword evidence="2 4" id="KW-1133">Transmembrane helix</keyword>
<evidence type="ECO:0000256" key="3">
    <source>
        <dbReference type="ARBA" id="ARBA00023136"/>
    </source>
</evidence>
<feature type="transmembrane region" description="Helical" evidence="4">
    <location>
        <begin position="135"/>
        <end position="157"/>
    </location>
</feature>
<evidence type="ECO:0000313" key="6">
    <source>
        <dbReference type="EMBL" id="BAL80871.1"/>
    </source>
</evidence>
<feature type="transmembrane region" description="Helical" evidence="4">
    <location>
        <begin position="222"/>
        <end position="249"/>
    </location>
</feature>
<dbReference type="Gene3D" id="1.20.1250.20">
    <property type="entry name" value="MFS general substrate transporter like domains"/>
    <property type="match status" value="1"/>
</dbReference>
<dbReference type="EMBL" id="AP012051">
    <property type="protein sequence ID" value="BAL80871.1"/>
    <property type="molecule type" value="Genomic_DNA"/>
</dbReference>
<feature type="transmembrane region" description="Helical" evidence="4">
    <location>
        <begin position="261"/>
        <end position="280"/>
    </location>
</feature>
<feature type="transmembrane region" description="Helical" evidence="4">
    <location>
        <begin position="375"/>
        <end position="393"/>
    </location>
</feature>
<feature type="domain" description="Major facilitator superfamily (MFS) profile" evidence="5">
    <location>
        <begin position="11"/>
        <end position="398"/>
    </location>
</feature>
<organism evidence="6 7">
    <name type="scientific">Caldisericum exile (strain DSM 21853 / NBRC 104410 / AZM16c01)</name>
    <dbReference type="NCBI Taxonomy" id="511051"/>
    <lineage>
        <taxon>Bacteria</taxon>
        <taxon>Pseudomonadati</taxon>
        <taxon>Caldisericota/Cryosericota group</taxon>
        <taxon>Caldisericota</taxon>
        <taxon>Caldisericia</taxon>
        <taxon>Caldisericales</taxon>
        <taxon>Caldisericaceae</taxon>
        <taxon>Caldisericum</taxon>
    </lineage>
</organism>
<gene>
    <name evidence="6" type="ordered locus">CSE_07450</name>
</gene>
<evidence type="ECO:0000256" key="1">
    <source>
        <dbReference type="ARBA" id="ARBA00022692"/>
    </source>
</evidence>
<dbReference type="AlphaFoldDB" id="A0A7U6JEM1"/>
<dbReference type="PROSITE" id="PS50850">
    <property type="entry name" value="MFS"/>
    <property type="match status" value="1"/>
</dbReference>
<dbReference type="Proteomes" id="UP000004793">
    <property type="component" value="Chromosome"/>
</dbReference>
<dbReference type="SUPFAM" id="SSF103473">
    <property type="entry name" value="MFS general substrate transporter"/>
    <property type="match status" value="1"/>
</dbReference>
<feature type="transmembrane region" description="Helical" evidence="4">
    <location>
        <begin position="287"/>
        <end position="305"/>
    </location>
</feature>
<protein>
    <submittedName>
        <fullName evidence="6">Major facilitator superfamily protein</fullName>
    </submittedName>
</protein>